<keyword evidence="2" id="KW-1185">Reference proteome</keyword>
<name>A0ACB8FCL7_9SAUR</name>
<protein>
    <submittedName>
        <fullName evidence="1">Uncharacterized protein</fullName>
    </submittedName>
</protein>
<proteinExistence type="predicted"/>
<accession>A0ACB8FCL7</accession>
<sequence>MRETAEEAHLSWQGRRQIYRLSAGQASLEAGAAVCQDCHPRGPFVGSQPPEQENRAPRRKKPNIQRQQPVVQHDLQMAKRCRKFLKLSVSGRHKNIGSRTARSPQEIQVKLVIEAEQRRRQGERG</sequence>
<gene>
    <name evidence="1" type="ORF">K3G42_027571</name>
</gene>
<evidence type="ECO:0000313" key="2">
    <source>
        <dbReference type="Proteomes" id="UP000827872"/>
    </source>
</evidence>
<dbReference type="EMBL" id="CM037621">
    <property type="protein sequence ID" value="KAH8002745.1"/>
    <property type="molecule type" value="Genomic_DNA"/>
</dbReference>
<evidence type="ECO:0000313" key="1">
    <source>
        <dbReference type="EMBL" id="KAH8002745.1"/>
    </source>
</evidence>
<organism evidence="1 2">
    <name type="scientific">Sphaerodactylus townsendi</name>
    <dbReference type="NCBI Taxonomy" id="933632"/>
    <lineage>
        <taxon>Eukaryota</taxon>
        <taxon>Metazoa</taxon>
        <taxon>Chordata</taxon>
        <taxon>Craniata</taxon>
        <taxon>Vertebrata</taxon>
        <taxon>Euteleostomi</taxon>
        <taxon>Lepidosauria</taxon>
        <taxon>Squamata</taxon>
        <taxon>Bifurcata</taxon>
        <taxon>Gekkota</taxon>
        <taxon>Sphaerodactylidae</taxon>
        <taxon>Sphaerodactylus</taxon>
    </lineage>
</organism>
<comment type="caution">
    <text evidence="1">The sequence shown here is derived from an EMBL/GenBank/DDBJ whole genome shotgun (WGS) entry which is preliminary data.</text>
</comment>
<dbReference type="Proteomes" id="UP000827872">
    <property type="component" value="Linkage Group LG08"/>
</dbReference>
<reference evidence="1" key="1">
    <citation type="submission" date="2021-08" db="EMBL/GenBank/DDBJ databases">
        <title>The first chromosome-level gecko genome reveals the dynamic sex chromosomes of Neotropical dwarf geckos (Sphaerodactylidae: Sphaerodactylus).</title>
        <authorList>
            <person name="Pinto B.J."/>
            <person name="Keating S.E."/>
            <person name="Gamble T."/>
        </authorList>
    </citation>
    <scope>NUCLEOTIDE SEQUENCE</scope>
    <source>
        <strain evidence="1">TG3544</strain>
    </source>
</reference>